<reference evidence="1" key="1">
    <citation type="journal article" date="2017" name="Nature">
        <title>The sunflower genome provides insights into oil metabolism, flowering and Asterid evolution.</title>
        <authorList>
            <person name="Badouin H."/>
            <person name="Gouzy J."/>
            <person name="Grassa C.J."/>
            <person name="Murat F."/>
            <person name="Staton S.E."/>
            <person name="Cottret L."/>
            <person name="Lelandais-Briere C."/>
            <person name="Owens G.L."/>
            <person name="Carrere S."/>
            <person name="Mayjonade B."/>
            <person name="Legrand L."/>
            <person name="Gill N."/>
            <person name="Kane N.C."/>
            <person name="Bowers J.E."/>
            <person name="Hubner S."/>
            <person name="Bellec A."/>
            <person name="Berard A."/>
            <person name="Berges H."/>
            <person name="Blanchet N."/>
            <person name="Boniface M.C."/>
            <person name="Brunel D."/>
            <person name="Catrice O."/>
            <person name="Chaidir N."/>
            <person name="Claudel C."/>
            <person name="Donnadieu C."/>
            <person name="Faraut T."/>
            <person name="Fievet G."/>
            <person name="Helmstetter N."/>
            <person name="King M."/>
            <person name="Knapp S.J."/>
            <person name="Lai Z."/>
            <person name="Le Paslier M.C."/>
            <person name="Lippi Y."/>
            <person name="Lorenzon L."/>
            <person name="Mandel J.R."/>
            <person name="Marage G."/>
            <person name="Marchand G."/>
            <person name="Marquand E."/>
            <person name="Bret-Mestries E."/>
            <person name="Morien E."/>
            <person name="Nambeesan S."/>
            <person name="Nguyen T."/>
            <person name="Pegot-Espagnet P."/>
            <person name="Pouilly N."/>
            <person name="Raftis F."/>
            <person name="Sallet E."/>
            <person name="Schiex T."/>
            <person name="Thomas J."/>
            <person name="Vandecasteele C."/>
            <person name="Vares D."/>
            <person name="Vear F."/>
            <person name="Vautrin S."/>
            <person name="Crespi M."/>
            <person name="Mangin B."/>
            <person name="Burke J.M."/>
            <person name="Salse J."/>
            <person name="Munos S."/>
            <person name="Vincourt P."/>
            <person name="Rieseberg L.H."/>
            <person name="Langlade N.B."/>
        </authorList>
    </citation>
    <scope>NUCLEOTIDE SEQUENCE</scope>
    <source>
        <tissue evidence="1">Leaves</tissue>
    </source>
</reference>
<gene>
    <name evidence="1" type="ORF">HanXRQr2_Chr09g0401791</name>
</gene>
<dbReference type="Gramene" id="mRNA:HanXRQr2_Chr09g0401791">
    <property type="protein sequence ID" value="mRNA:HanXRQr2_Chr09g0401791"/>
    <property type="gene ID" value="HanXRQr2_Chr09g0401791"/>
</dbReference>
<protein>
    <submittedName>
        <fullName evidence="1">Uncharacterized protein</fullName>
    </submittedName>
</protein>
<reference evidence="1" key="2">
    <citation type="submission" date="2020-06" db="EMBL/GenBank/DDBJ databases">
        <title>Helianthus annuus Genome sequencing and assembly Release 2.</title>
        <authorList>
            <person name="Gouzy J."/>
            <person name="Langlade N."/>
            <person name="Munos S."/>
        </authorList>
    </citation>
    <scope>NUCLEOTIDE SEQUENCE</scope>
    <source>
        <tissue evidence="1">Leaves</tissue>
    </source>
</reference>
<organism evidence="1 2">
    <name type="scientific">Helianthus annuus</name>
    <name type="common">Common sunflower</name>
    <dbReference type="NCBI Taxonomy" id="4232"/>
    <lineage>
        <taxon>Eukaryota</taxon>
        <taxon>Viridiplantae</taxon>
        <taxon>Streptophyta</taxon>
        <taxon>Embryophyta</taxon>
        <taxon>Tracheophyta</taxon>
        <taxon>Spermatophyta</taxon>
        <taxon>Magnoliopsida</taxon>
        <taxon>eudicotyledons</taxon>
        <taxon>Gunneridae</taxon>
        <taxon>Pentapetalae</taxon>
        <taxon>asterids</taxon>
        <taxon>campanulids</taxon>
        <taxon>Asterales</taxon>
        <taxon>Asteraceae</taxon>
        <taxon>Asteroideae</taxon>
        <taxon>Heliantheae alliance</taxon>
        <taxon>Heliantheae</taxon>
        <taxon>Helianthus</taxon>
    </lineage>
</organism>
<proteinExistence type="predicted"/>
<accession>A0A9K3I906</accession>
<dbReference type="AlphaFoldDB" id="A0A9K3I906"/>
<comment type="caution">
    <text evidence="1">The sequence shown here is derived from an EMBL/GenBank/DDBJ whole genome shotgun (WGS) entry which is preliminary data.</text>
</comment>
<name>A0A9K3I906_HELAN</name>
<dbReference type="Proteomes" id="UP000215914">
    <property type="component" value="Unassembled WGS sequence"/>
</dbReference>
<dbReference type="EMBL" id="MNCJ02000324">
    <property type="protein sequence ID" value="KAF5792061.1"/>
    <property type="molecule type" value="Genomic_DNA"/>
</dbReference>
<evidence type="ECO:0000313" key="2">
    <source>
        <dbReference type="Proteomes" id="UP000215914"/>
    </source>
</evidence>
<sequence length="55" mass="6511">MIIETGWERLKETDESHRHLLKHHSTFPFPLPVQKSSSLIFVISVLYTTDFVEIR</sequence>
<keyword evidence="2" id="KW-1185">Reference proteome</keyword>
<evidence type="ECO:0000313" key="1">
    <source>
        <dbReference type="EMBL" id="KAF5792061.1"/>
    </source>
</evidence>